<feature type="compositionally biased region" description="Low complexity" evidence="1">
    <location>
        <begin position="161"/>
        <end position="183"/>
    </location>
</feature>
<gene>
    <name evidence="3" type="ORF">ABEG17_10415</name>
</gene>
<dbReference type="RefSeq" id="WP_406829410.1">
    <property type="nucleotide sequence ID" value="NZ_CP157483.1"/>
</dbReference>
<protein>
    <recommendedName>
        <fullName evidence="4">DUF1049 domain-containing protein</fullName>
    </recommendedName>
</protein>
<reference evidence="3" key="1">
    <citation type="submission" date="2024-05" db="EMBL/GenBank/DDBJ databases">
        <authorList>
            <person name="Kim S."/>
            <person name="Heo J."/>
            <person name="Choi H."/>
            <person name="Choi Y."/>
            <person name="Kwon S.-W."/>
            <person name="Kim Y."/>
        </authorList>
    </citation>
    <scope>NUCLEOTIDE SEQUENCE</scope>
    <source>
        <strain evidence="3">KACC 23699</strain>
    </source>
</reference>
<name>A0AAU7JP85_9MICO</name>
<feature type="region of interest" description="Disordered" evidence="1">
    <location>
        <begin position="74"/>
        <end position="119"/>
    </location>
</feature>
<evidence type="ECO:0000256" key="1">
    <source>
        <dbReference type="SAM" id="MobiDB-lite"/>
    </source>
</evidence>
<organism evidence="3">
    <name type="scientific">Pedococcus sp. KACC 23699</name>
    <dbReference type="NCBI Taxonomy" id="3149228"/>
    <lineage>
        <taxon>Bacteria</taxon>
        <taxon>Bacillati</taxon>
        <taxon>Actinomycetota</taxon>
        <taxon>Actinomycetes</taxon>
        <taxon>Micrococcales</taxon>
        <taxon>Intrasporangiaceae</taxon>
        <taxon>Pedococcus</taxon>
    </lineage>
</organism>
<evidence type="ECO:0008006" key="4">
    <source>
        <dbReference type="Google" id="ProtNLM"/>
    </source>
</evidence>
<feature type="region of interest" description="Disordered" evidence="1">
    <location>
        <begin position="146"/>
        <end position="275"/>
    </location>
</feature>
<feature type="compositionally biased region" description="Basic and acidic residues" evidence="1">
    <location>
        <begin position="184"/>
        <end position="212"/>
    </location>
</feature>
<keyword evidence="2" id="KW-0812">Transmembrane</keyword>
<feature type="compositionally biased region" description="Basic and acidic residues" evidence="1">
    <location>
        <begin position="75"/>
        <end position="119"/>
    </location>
</feature>
<evidence type="ECO:0000313" key="3">
    <source>
        <dbReference type="EMBL" id="XBO42006.1"/>
    </source>
</evidence>
<sequence>MIVLGLILVIVAIAAGVLLFLGTQSLTNTVNLDAAGIKVGLTPLALLIAGALIVLLLWFGLGIIRGVMKRRRRPARDAKEAQRQAELEESVRADERKRAEETHQSALADRDRAKDAELESKLAERDRVRNDEFRAREREIEDRARADERARVERELSARQTTVAAVPATAAGATHGGAATHGEATTHGEAYDRTGDSEAHERTGDGAADERLYSPADTDAATGVDHQTHDQADATTVGADRPGYDEADAATAAGERPAHRTMADRIMGRDPQGRD</sequence>
<accession>A0AAU7JP85</accession>
<dbReference type="EMBL" id="CP157483">
    <property type="protein sequence ID" value="XBO42006.1"/>
    <property type="molecule type" value="Genomic_DNA"/>
</dbReference>
<evidence type="ECO:0000256" key="2">
    <source>
        <dbReference type="SAM" id="Phobius"/>
    </source>
</evidence>
<feature type="compositionally biased region" description="Basic and acidic residues" evidence="1">
    <location>
        <begin position="256"/>
        <end position="275"/>
    </location>
</feature>
<keyword evidence="2" id="KW-0472">Membrane</keyword>
<keyword evidence="2" id="KW-1133">Transmembrane helix</keyword>
<feature type="transmembrane region" description="Helical" evidence="2">
    <location>
        <begin position="41"/>
        <end position="64"/>
    </location>
</feature>
<dbReference type="AlphaFoldDB" id="A0AAU7JP85"/>
<proteinExistence type="predicted"/>
<feature type="compositionally biased region" description="Basic and acidic residues" evidence="1">
    <location>
        <begin position="146"/>
        <end position="157"/>
    </location>
</feature>